<evidence type="ECO:0000256" key="6">
    <source>
        <dbReference type="ARBA" id="ARBA00023239"/>
    </source>
</evidence>
<feature type="binding site" evidence="7">
    <location>
        <position position="740"/>
    </location>
    <ligand>
        <name>a protein</name>
        <dbReference type="ChEBI" id="CHEBI:16541"/>
    </ligand>
    <ligandPart>
        <name>C-terminal Xaa-(2S)-2-hydroxyglycine residue</name>
        <dbReference type="ChEBI" id="CHEBI:142768"/>
    </ligandPart>
</feature>
<comment type="caution">
    <text evidence="13">The sequence shown here is derived from an EMBL/GenBank/DDBJ whole genome shotgun (WGS) entry which is preliminary data.</text>
</comment>
<evidence type="ECO:0008006" key="15">
    <source>
        <dbReference type="Google" id="ProtNLM"/>
    </source>
</evidence>
<evidence type="ECO:0000256" key="2">
    <source>
        <dbReference type="ARBA" id="ARBA00022741"/>
    </source>
</evidence>
<dbReference type="GO" id="GO:0046872">
    <property type="term" value="F:metal ion binding"/>
    <property type="evidence" value="ECO:0007669"/>
    <property type="project" value="UniProtKB-KW"/>
</dbReference>
<keyword evidence="8" id="KW-0862">Zinc</keyword>
<keyword evidence="4" id="KW-0347">Helicase</keyword>
<feature type="repeat" description="NHL" evidence="10">
    <location>
        <begin position="707"/>
        <end position="751"/>
    </location>
</feature>
<dbReference type="Gene3D" id="3.40.50.300">
    <property type="entry name" value="P-loop containing nucleotide triphosphate hydrolases"/>
    <property type="match status" value="2"/>
</dbReference>
<evidence type="ECO:0000256" key="10">
    <source>
        <dbReference type="PROSITE-ProRule" id="PRU00504"/>
    </source>
</evidence>
<evidence type="ECO:0000256" key="9">
    <source>
        <dbReference type="PIRSR" id="PIRSR600720-3"/>
    </source>
</evidence>
<dbReference type="GO" id="GO:0016020">
    <property type="term" value="C:membrane"/>
    <property type="evidence" value="ECO:0007669"/>
    <property type="project" value="InterPro"/>
</dbReference>
<feature type="binding site" evidence="7">
    <location>
        <position position="784"/>
    </location>
    <ligand>
        <name>a protein</name>
        <dbReference type="ChEBI" id="CHEBI:16541"/>
    </ligand>
    <ligandPart>
        <name>C-terminal Xaa-(2S)-2-hydroxyglycine residue</name>
        <dbReference type="ChEBI" id="CHEBI:142768"/>
    </ligandPart>
</feature>
<proteinExistence type="predicted"/>
<dbReference type="SMART" id="SM00487">
    <property type="entry name" value="DEXDc"/>
    <property type="match status" value="1"/>
</dbReference>
<dbReference type="GO" id="GO:0006518">
    <property type="term" value="P:peptide metabolic process"/>
    <property type="evidence" value="ECO:0007669"/>
    <property type="project" value="InterPro"/>
</dbReference>
<feature type="binding site" evidence="8">
    <location>
        <position position="611"/>
    </location>
    <ligand>
        <name>Ca(2+)</name>
        <dbReference type="ChEBI" id="CHEBI:29108"/>
        <note>structural</note>
    </ligand>
</feature>
<dbReference type="SUPFAM" id="SSF63829">
    <property type="entry name" value="Calcium-dependent phosphotriesterase"/>
    <property type="match status" value="1"/>
</dbReference>
<feature type="domain" description="Helicase ATP-binding" evidence="11">
    <location>
        <begin position="210"/>
        <end position="365"/>
    </location>
</feature>
<evidence type="ECO:0000256" key="7">
    <source>
        <dbReference type="PIRSR" id="PIRSR600720-1"/>
    </source>
</evidence>
<dbReference type="InterPro" id="IPR001650">
    <property type="entry name" value="Helicase_C-like"/>
</dbReference>
<dbReference type="GO" id="GO:0004386">
    <property type="term" value="F:helicase activity"/>
    <property type="evidence" value="ECO:0007669"/>
    <property type="project" value="UniProtKB-KW"/>
</dbReference>
<dbReference type="SUPFAM" id="SSF52540">
    <property type="entry name" value="P-loop containing nucleoside triphosphate hydrolases"/>
    <property type="match status" value="1"/>
</dbReference>
<keyword evidence="3" id="KW-0378">Hydrolase</keyword>
<dbReference type="SMART" id="SM00490">
    <property type="entry name" value="HELICc"/>
    <property type="match status" value="1"/>
</dbReference>
<evidence type="ECO:0000259" key="11">
    <source>
        <dbReference type="PROSITE" id="PS51192"/>
    </source>
</evidence>
<dbReference type="InterPro" id="IPR001258">
    <property type="entry name" value="NHL_repeat"/>
</dbReference>
<dbReference type="GO" id="GO:0003676">
    <property type="term" value="F:nucleic acid binding"/>
    <property type="evidence" value="ECO:0007669"/>
    <property type="project" value="InterPro"/>
</dbReference>
<keyword evidence="14" id="KW-1185">Reference proteome</keyword>
<sequence length="843" mass="93420">MFGQENQALVEDTIYAVHSLVNVFRAVHEINQGLRHYLFEERFHGNNWMVALNGLNEGAAGIAPQNAIGLGQGQGFEVAGDVNLAMGRGRGMPAGANPGQADRRLRSPDWKRLQLAPIHKKVYREHLKTSLRSPAEVDAYREANGIAVRGRGVPKPLLNIDEAGFPQDLAEAAQATGLSSLSGLHGQCWPVTLSGRDLLAIVHNETERRTLGYLLPAIVHVRHQEPFKPRDGPIVLVLAATRESAREIEQTVLDIEKYVSLRAVFLLSGVPKTPQLQNLKEGAQICVATPSRLVTFMEDKHVDLSRCSYLVVDGADRMLAMGLEKQLLTIAEHVRPDRQTLMWVTSRSLDIDHLSDILLTDHVTVTFGASQTCQLHRVQHAVLVCEEDERENALITLFQDILCEGRDKVIVFVETRQTVDDLVVKMHDHNWPAVGVHRKKQEQERRWALEAFRLRSVPVLVATCVAACGLDADDVRFVVNYDRPARAEYTRRIKYAVRVDGSASPSSISAARAAGNCSDCTARCPSAYHQLQEPDRYSDTKICFQPGTHRKPLGLAAVDMTTMWSRAAVACLLLVGATGWHLAPAHTKRLPVEDADWQVANRSQLGQVAGVAVNSKGQLYIFHRGPVEWDHTSFTAGHVYRRPDAVIQEPTICVVDPQSGALLHHWGRNMFYMPHSIHIDREDNVWTTDVALHQVFRFGVSGPPLVLGRAFEPGGGRDHFCKPTGVAVGLSGRIFVSDGYCNHRVAVFTRDGTHLTDIGLQERMLVPHGVTYVPTLNVVCVADRERRRVLCYWAGSQGLRPGRDLGDLMLAFGEPLQRVYAVAARGALLSRQPTWWGFGDCSA</sequence>
<organism evidence="13 14">
    <name type="scientific">Amblyomma americanum</name>
    <name type="common">Lone star tick</name>
    <dbReference type="NCBI Taxonomy" id="6943"/>
    <lineage>
        <taxon>Eukaryota</taxon>
        <taxon>Metazoa</taxon>
        <taxon>Ecdysozoa</taxon>
        <taxon>Arthropoda</taxon>
        <taxon>Chelicerata</taxon>
        <taxon>Arachnida</taxon>
        <taxon>Acari</taxon>
        <taxon>Parasitiformes</taxon>
        <taxon>Ixodida</taxon>
        <taxon>Ixodoidea</taxon>
        <taxon>Ixodidae</taxon>
        <taxon>Amblyomminae</taxon>
        <taxon>Amblyomma</taxon>
    </lineage>
</organism>
<accession>A0AAQ4DVP2</accession>
<keyword evidence="9" id="KW-1015">Disulfide bond</keyword>
<evidence type="ECO:0000313" key="13">
    <source>
        <dbReference type="EMBL" id="KAK8766532.1"/>
    </source>
</evidence>
<dbReference type="GO" id="GO:0016829">
    <property type="term" value="F:lyase activity"/>
    <property type="evidence" value="ECO:0007669"/>
    <property type="project" value="UniProtKB-KW"/>
</dbReference>
<name>A0AAQ4DVP2_AMBAM</name>
<evidence type="ECO:0000256" key="4">
    <source>
        <dbReference type="ARBA" id="ARBA00022806"/>
    </source>
</evidence>
<feature type="binding site" evidence="8">
    <location>
        <position position="768"/>
    </location>
    <ligand>
        <name>Zn(2+)</name>
        <dbReference type="ChEBI" id="CHEBI:29105"/>
        <note>catalytic</note>
    </ligand>
</feature>
<dbReference type="PROSITE" id="PS51125">
    <property type="entry name" value="NHL"/>
    <property type="match status" value="1"/>
</dbReference>
<keyword evidence="8" id="KW-0479">Metal-binding</keyword>
<dbReference type="Pfam" id="PF00271">
    <property type="entry name" value="Helicase_C"/>
    <property type="match status" value="1"/>
</dbReference>
<dbReference type="InterPro" id="IPR000720">
    <property type="entry name" value="PHM/PAL"/>
</dbReference>
<dbReference type="Pfam" id="PF01436">
    <property type="entry name" value="NHL"/>
    <property type="match status" value="1"/>
</dbReference>
<dbReference type="PROSITE" id="PS51194">
    <property type="entry name" value="HELICASE_CTER"/>
    <property type="match status" value="1"/>
</dbReference>
<evidence type="ECO:0000313" key="14">
    <source>
        <dbReference type="Proteomes" id="UP001321473"/>
    </source>
</evidence>
<evidence type="ECO:0000256" key="8">
    <source>
        <dbReference type="PIRSR" id="PIRSR600720-2"/>
    </source>
</evidence>
<dbReference type="InterPro" id="IPR011042">
    <property type="entry name" value="6-blade_b-propeller_TolB-like"/>
</dbReference>
<feature type="binding site" evidence="8">
    <location>
        <position position="675"/>
    </location>
    <ligand>
        <name>Zn(2+)</name>
        <dbReference type="ChEBI" id="CHEBI:29105"/>
        <note>catalytic</note>
    </ligand>
</feature>
<dbReference type="PANTHER" id="PTHR47958">
    <property type="entry name" value="ATP-DEPENDENT RNA HELICASE DBP3"/>
    <property type="match status" value="1"/>
</dbReference>
<keyword evidence="5" id="KW-0067">ATP-binding</keyword>
<dbReference type="AlphaFoldDB" id="A0AAQ4DVP2"/>
<gene>
    <name evidence="13" type="ORF">V5799_006684</name>
</gene>
<dbReference type="EMBL" id="JARKHS020026259">
    <property type="protein sequence ID" value="KAK8766532.1"/>
    <property type="molecule type" value="Genomic_DNA"/>
</dbReference>
<dbReference type="GO" id="GO:0005524">
    <property type="term" value="F:ATP binding"/>
    <property type="evidence" value="ECO:0007669"/>
    <property type="project" value="UniProtKB-KW"/>
</dbReference>
<feature type="disulfide bond" evidence="9">
    <location>
        <begin position="721"/>
        <end position="741"/>
    </location>
</feature>
<feature type="binding site" evidence="7">
    <location>
        <position position="624"/>
    </location>
    <ligand>
        <name>a protein</name>
        <dbReference type="ChEBI" id="CHEBI:16541"/>
    </ligand>
    <ligandPart>
        <name>C-terminal Xaa-(2S)-2-hydroxyglycine residue</name>
        <dbReference type="ChEBI" id="CHEBI:142768"/>
    </ligandPart>
</feature>
<evidence type="ECO:0000259" key="12">
    <source>
        <dbReference type="PROSITE" id="PS51194"/>
    </source>
</evidence>
<dbReference type="InterPro" id="IPR011545">
    <property type="entry name" value="DEAD/DEAH_box_helicase_dom"/>
</dbReference>
<dbReference type="CDD" id="cd18787">
    <property type="entry name" value="SF2_C_DEAD"/>
    <property type="match status" value="1"/>
</dbReference>
<dbReference type="PRINTS" id="PR00790">
    <property type="entry name" value="PAMONOXGNASE"/>
</dbReference>
<evidence type="ECO:0000256" key="5">
    <source>
        <dbReference type="ARBA" id="ARBA00022840"/>
    </source>
</evidence>
<keyword evidence="1" id="KW-0677">Repeat</keyword>
<reference evidence="13 14" key="1">
    <citation type="journal article" date="2023" name="Arcadia Sci">
        <title>De novo assembly of a long-read Amblyomma americanum tick genome.</title>
        <authorList>
            <person name="Chou S."/>
            <person name="Poskanzer K.E."/>
            <person name="Rollins M."/>
            <person name="Thuy-Boun P.S."/>
        </authorList>
    </citation>
    <scope>NUCLEOTIDE SEQUENCE [LARGE SCALE GENOMIC DNA]</scope>
    <source>
        <strain evidence="13">F_SG_1</strain>
        <tissue evidence="13">Salivary glands</tissue>
    </source>
</reference>
<comment type="cofactor">
    <cofactor evidence="8">
        <name>Zn(2+)</name>
        <dbReference type="ChEBI" id="CHEBI:29105"/>
    </cofactor>
    <text evidence="8">Binds one Zn(2+) ion per subunit.</text>
</comment>
<evidence type="ECO:0000256" key="1">
    <source>
        <dbReference type="ARBA" id="ARBA00022737"/>
    </source>
</evidence>
<dbReference type="Proteomes" id="UP001321473">
    <property type="component" value="Unassembled WGS sequence"/>
</dbReference>
<feature type="disulfide bond" evidence="9">
    <location>
        <begin position="780"/>
        <end position="791"/>
    </location>
</feature>
<dbReference type="PROSITE" id="PS51192">
    <property type="entry name" value="HELICASE_ATP_BIND_1"/>
    <property type="match status" value="1"/>
</dbReference>
<dbReference type="InterPro" id="IPR014001">
    <property type="entry name" value="Helicase_ATP-bd"/>
</dbReference>
<feature type="domain" description="Helicase C-terminal" evidence="12">
    <location>
        <begin position="397"/>
        <end position="559"/>
    </location>
</feature>
<protein>
    <recommendedName>
        <fullName evidence="15">RNA helicase</fullName>
    </recommendedName>
</protein>
<keyword evidence="6" id="KW-0456">Lyase</keyword>
<dbReference type="Gene3D" id="2.120.10.30">
    <property type="entry name" value="TolB, C-terminal domain"/>
    <property type="match status" value="1"/>
</dbReference>
<dbReference type="Pfam" id="PF00270">
    <property type="entry name" value="DEAD"/>
    <property type="match status" value="1"/>
</dbReference>
<dbReference type="GO" id="GO:0016787">
    <property type="term" value="F:hydrolase activity"/>
    <property type="evidence" value="ECO:0007669"/>
    <property type="project" value="UniProtKB-KW"/>
</dbReference>
<keyword evidence="8" id="KW-0106">Calcium</keyword>
<dbReference type="CDD" id="cd14958">
    <property type="entry name" value="NHL_PAL_like"/>
    <property type="match status" value="1"/>
</dbReference>
<dbReference type="InterPro" id="IPR027417">
    <property type="entry name" value="P-loop_NTPase"/>
</dbReference>
<keyword evidence="2" id="KW-0547">Nucleotide-binding</keyword>
<evidence type="ECO:0000256" key="3">
    <source>
        <dbReference type="ARBA" id="ARBA00022801"/>
    </source>
</evidence>